<comment type="subcellular location">
    <subcellularLocation>
        <location evidence="1">Cell outer membrane</location>
        <topology evidence="1">Lipid-anchor</topology>
    </subcellularLocation>
</comment>
<evidence type="ECO:0000256" key="6">
    <source>
        <dbReference type="ARBA" id="ARBA00023237"/>
    </source>
</evidence>
<evidence type="ECO:0000256" key="3">
    <source>
        <dbReference type="ARBA" id="ARBA00022729"/>
    </source>
</evidence>
<evidence type="ECO:0000256" key="7">
    <source>
        <dbReference type="ARBA" id="ARBA00023288"/>
    </source>
</evidence>
<name>A0A1L8Z931_BORBI</name>
<feature type="compositionally biased region" description="Polar residues" evidence="9">
    <location>
        <begin position="23"/>
        <end position="34"/>
    </location>
</feature>
<reference evidence="11" key="2">
    <citation type="submission" date="2015-07" db="EMBL/GenBank/DDBJ databases">
        <authorList>
            <person name="Noorani M."/>
        </authorList>
    </citation>
    <scope>NUCLEOTIDE SEQUENCE</scope>
    <source>
        <strain evidence="11">CO275</strain>
        <plasmid evidence="11">unnamed</plasmid>
    </source>
</reference>
<evidence type="ECO:0000256" key="10">
    <source>
        <dbReference type="SAM" id="SignalP"/>
    </source>
</evidence>
<comment type="caution">
    <text evidence="11">The sequence shown here is derived from an EMBL/GenBank/DDBJ whole genome shotgun (WGS) entry which is preliminary data.</text>
</comment>
<evidence type="ECO:0000256" key="2">
    <source>
        <dbReference type="ARBA" id="ARBA00008380"/>
    </source>
</evidence>
<evidence type="ECO:0000256" key="4">
    <source>
        <dbReference type="ARBA" id="ARBA00023136"/>
    </source>
</evidence>
<evidence type="ECO:0000313" key="11">
    <source>
        <dbReference type="EMBL" id="OJH14263.1"/>
    </source>
</evidence>
<gene>
    <name evidence="11" type="ORF">ER70_09795</name>
</gene>
<keyword evidence="11" id="KW-0614">Plasmid</keyword>
<comment type="function">
    <text evidence="8">An outer membrane protein that may participate in pathogenesis. Some human Lyme disease patients have antibodies against this protein. The Mlp proteins probably undergo intragenic recombination, generating new alleles.</text>
</comment>
<dbReference type="Pfam" id="PF03304">
    <property type="entry name" value="Mlp"/>
    <property type="match status" value="1"/>
</dbReference>
<dbReference type="InterPro" id="IPR004983">
    <property type="entry name" value="Mlp"/>
</dbReference>
<sequence>MKIINILFCLFLLMLNGCNSNDNDTLKNNAQQTKSRGKRDLTKKEATQEKPKSKEELLREKLSDDQKTQLDWLKEALGNDGEFDKFLGYDKDKIKLALDHIKSELDSCTGDKANEQKTTFKTLVKEGIKSGIDNFTSEIDSTCGADNS</sequence>
<evidence type="ECO:0000256" key="1">
    <source>
        <dbReference type="ARBA" id="ARBA00004459"/>
    </source>
</evidence>
<dbReference type="EMBL" id="JNBW01000659">
    <property type="protein sequence ID" value="OJH14263.1"/>
    <property type="molecule type" value="Genomic_DNA"/>
</dbReference>
<dbReference type="OrthoDB" id="351076at2"/>
<keyword evidence="6" id="KW-0998">Cell outer membrane</keyword>
<protein>
    <recommendedName>
        <fullName evidence="12">Mlp lipofamily protein</fullName>
    </recommendedName>
</protein>
<evidence type="ECO:0008006" key="12">
    <source>
        <dbReference type="Google" id="ProtNLM"/>
    </source>
</evidence>
<comment type="similarity">
    <text evidence="2">Belongs to the Multicopy lipoprotein (Mlp) family.</text>
</comment>
<keyword evidence="3 10" id="KW-0732">Signal</keyword>
<dbReference type="GO" id="GO:0009279">
    <property type="term" value="C:cell outer membrane"/>
    <property type="evidence" value="ECO:0007669"/>
    <property type="project" value="UniProtKB-SubCell"/>
</dbReference>
<evidence type="ECO:0000256" key="8">
    <source>
        <dbReference type="ARBA" id="ARBA00046007"/>
    </source>
</evidence>
<evidence type="ECO:0000256" key="9">
    <source>
        <dbReference type="SAM" id="MobiDB-lite"/>
    </source>
</evidence>
<keyword evidence="7" id="KW-0449">Lipoprotein</keyword>
<keyword evidence="5" id="KW-0564">Palmitate</keyword>
<organism evidence="11">
    <name type="scientific">Borrelia bissettiae</name>
    <name type="common">Borreliella bissettiae</name>
    <dbReference type="NCBI Taxonomy" id="64897"/>
    <lineage>
        <taxon>Bacteria</taxon>
        <taxon>Pseudomonadati</taxon>
        <taxon>Spirochaetota</taxon>
        <taxon>Spirochaetia</taxon>
        <taxon>Spirochaetales</taxon>
        <taxon>Borreliaceae</taxon>
        <taxon>Borreliella</taxon>
    </lineage>
</organism>
<accession>A0A1L8Z931</accession>
<feature type="compositionally biased region" description="Basic and acidic residues" evidence="9">
    <location>
        <begin position="38"/>
        <end position="60"/>
    </location>
</feature>
<proteinExistence type="inferred from homology"/>
<keyword evidence="4" id="KW-0472">Membrane</keyword>
<feature type="chain" id="PRO_5012159911" description="Mlp lipofamily protein" evidence="10">
    <location>
        <begin position="21"/>
        <end position="148"/>
    </location>
</feature>
<dbReference type="AlphaFoldDB" id="A0A1L8Z931"/>
<feature type="signal peptide" evidence="10">
    <location>
        <begin position="1"/>
        <end position="20"/>
    </location>
</feature>
<geneLocation type="plasmid" evidence="11">
    <name>unnamed</name>
</geneLocation>
<evidence type="ECO:0000256" key="5">
    <source>
        <dbReference type="ARBA" id="ARBA00023139"/>
    </source>
</evidence>
<reference evidence="11" key="1">
    <citation type="journal article" date="2015" name="Microbiology">
        <title>Similarities in murine infection and immune response to Borrelia bissettii and Borrelia burgdorferi sensu stricto.</title>
        <authorList>
            <person name="Leydet B.F.Jr."/>
            <person name="Liang F.T."/>
        </authorList>
    </citation>
    <scope>NUCLEOTIDE SEQUENCE [LARGE SCALE GENOMIC DNA]</scope>
    <source>
        <strain evidence="11">CO275</strain>
        <plasmid evidence="11">unnamed</plasmid>
    </source>
</reference>
<feature type="region of interest" description="Disordered" evidence="9">
    <location>
        <begin position="23"/>
        <end position="60"/>
    </location>
</feature>